<dbReference type="PANTHER" id="PTHR12631:SF10">
    <property type="entry name" value="BETA-XYLOSIDASE-LIKE PROTEIN-RELATED"/>
    <property type="match status" value="1"/>
</dbReference>
<evidence type="ECO:0000256" key="1">
    <source>
        <dbReference type="ARBA" id="ARBA00008875"/>
    </source>
</evidence>
<dbReference type="EMBL" id="JACRSU010000001">
    <property type="protein sequence ID" value="MBC8540289.1"/>
    <property type="molecule type" value="Genomic_DNA"/>
</dbReference>
<comment type="caution">
    <text evidence="5">The sequence shown here is derived from an EMBL/GenBank/DDBJ whole genome shotgun (WGS) entry which is preliminary data.</text>
</comment>
<proteinExistence type="inferred from homology"/>
<dbReference type="InterPro" id="IPR017853">
    <property type="entry name" value="GH"/>
</dbReference>
<evidence type="ECO:0000313" key="5">
    <source>
        <dbReference type="EMBL" id="MBC8540289.1"/>
    </source>
</evidence>
<keyword evidence="3" id="KW-0326">Glycosidase</keyword>
<protein>
    <recommendedName>
        <fullName evidence="4">Glycosyl hydrolases family 39 N-terminal catalytic domain-containing protein</fullName>
    </recommendedName>
</protein>
<dbReference type="Gene3D" id="3.20.20.80">
    <property type="entry name" value="Glycosidases"/>
    <property type="match status" value="1"/>
</dbReference>
<dbReference type="Proteomes" id="UP000611762">
    <property type="component" value="Unassembled WGS sequence"/>
</dbReference>
<dbReference type="Pfam" id="PF01229">
    <property type="entry name" value="Glyco_hydro_39"/>
    <property type="match status" value="1"/>
</dbReference>
<sequence>MPEVTIDFTKEIGAIKPMHAVNNGPIKAKSDQTRGNFDAYSAANIPYARNHDASFCSSYGGEHAVDISAVFPDFVSDPENPDSYDFVLTDEYLKTTLDAGTKIFYRLGSKIEHWSKKYGTLPPKDFQKWAVICEHIIKHYNEGWADGFHWDIDYWEIWNEPDLDPDDSDNKRTWGGTAAEFYTFYAVAARHLKSRFPHLKIGGPALAGQTGKWLDGFLASLTKNGGRVPLDFFSWHIYTTDPKRIIEMANVIREKLNRAGYETTESILNEWNYVEGWTDQFIHSIEMIISMRGAAFTQASMCLGQNSTIDMMMYYDARPCAFNGLFDFYTYRPLKGYYPFFIFSKLSKMGTQVQADSDLGELYTVAARGKDGKCAAVICYYPQDGNAENQAVTVHTSGGKGGFDTFLLDDGHDFEKTGITELNGNEAVFHLKPNSILFLTQ</sequence>
<evidence type="ECO:0000256" key="2">
    <source>
        <dbReference type="ARBA" id="ARBA00022801"/>
    </source>
</evidence>
<evidence type="ECO:0000259" key="4">
    <source>
        <dbReference type="Pfam" id="PF01229"/>
    </source>
</evidence>
<evidence type="ECO:0000313" key="6">
    <source>
        <dbReference type="Proteomes" id="UP000611762"/>
    </source>
</evidence>
<reference evidence="5" key="1">
    <citation type="submission" date="2020-08" db="EMBL/GenBank/DDBJ databases">
        <title>Genome public.</title>
        <authorList>
            <person name="Liu C."/>
            <person name="Sun Q."/>
        </authorList>
    </citation>
    <scope>NUCLEOTIDE SEQUENCE</scope>
    <source>
        <strain evidence="5">H8</strain>
    </source>
</reference>
<dbReference type="SUPFAM" id="SSF51445">
    <property type="entry name" value="(Trans)glycosidases"/>
    <property type="match status" value="1"/>
</dbReference>
<organism evidence="5 6">
    <name type="scientific">Congzhengia minquanensis</name>
    <dbReference type="NCBI Taxonomy" id="2763657"/>
    <lineage>
        <taxon>Bacteria</taxon>
        <taxon>Bacillati</taxon>
        <taxon>Bacillota</taxon>
        <taxon>Clostridia</taxon>
        <taxon>Eubacteriales</taxon>
        <taxon>Oscillospiraceae</taxon>
        <taxon>Congzhengia</taxon>
    </lineage>
</organism>
<dbReference type="InterPro" id="IPR049166">
    <property type="entry name" value="GH39_cat"/>
</dbReference>
<dbReference type="GO" id="GO:0004553">
    <property type="term" value="F:hydrolase activity, hydrolyzing O-glycosyl compounds"/>
    <property type="evidence" value="ECO:0007669"/>
    <property type="project" value="TreeGrafter"/>
</dbReference>
<accession>A0A926HXP6</accession>
<gene>
    <name evidence="5" type="ORF">H8698_04795</name>
</gene>
<dbReference type="InterPro" id="IPR051923">
    <property type="entry name" value="Glycosyl_Hydrolase_39"/>
</dbReference>
<dbReference type="RefSeq" id="WP_249311378.1">
    <property type="nucleotide sequence ID" value="NZ_JACRSU010000001.1"/>
</dbReference>
<name>A0A926HXP6_9FIRM</name>
<dbReference type="AlphaFoldDB" id="A0A926HXP6"/>
<comment type="similarity">
    <text evidence="1">Belongs to the glycosyl hydrolase 39 family.</text>
</comment>
<feature type="domain" description="Glycosyl hydrolases family 39 N-terminal catalytic" evidence="4">
    <location>
        <begin position="76"/>
        <end position="242"/>
    </location>
</feature>
<keyword evidence="6" id="KW-1185">Reference proteome</keyword>
<dbReference type="PANTHER" id="PTHR12631">
    <property type="entry name" value="ALPHA-L-IDURONIDASE"/>
    <property type="match status" value="1"/>
</dbReference>
<keyword evidence="2" id="KW-0378">Hydrolase</keyword>
<evidence type="ECO:0000256" key="3">
    <source>
        <dbReference type="ARBA" id="ARBA00023295"/>
    </source>
</evidence>